<proteinExistence type="predicted"/>
<evidence type="ECO:0000313" key="2">
    <source>
        <dbReference type="Proteomes" id="UP000317557"/>
    </source>
</evidence>
<protein>
    <submittedName>
        <fullName evidence="1">Uncharacterized protein</fullName>
    </submittedName>
</protein>
<sequence>MSETIEKALKEFSNLADDEKESFAAFILEEMKSEERWNELYKSSQKTLTNVAEEALKEYDAGKTDKLDTNKL</sequence>
<evidence type="ECO:0000313" key="1">
    <source>
        <dbReference type="EMBL" id="SMO40477.1"/>
    </source>
</evidence>
<gene>
    <name evidence="1" type="ORF">SAMN06265219_101484</name>
</gene>
<dbReference type="OrthoDB" id="428102at2"/>
<accession>A0A521B055</accession>
<dbReference type="AlphaFoldDB" id="A0A521B055"/>
<organism evidence="1 2">
    <name type="scientific">Gracilimonas mengyeensis</name>
    <dbReference type="NCBI Taxonomy" id="1302730"/>
    <lineage>
        <taxon>Bacteria</taxon>
        <taxon>Pseudomonadati</taxon>
        <taxon>Balneolota</taxon>
        <taxon>Balneolia</taxon>
        <taxon>Balneolales</taxon>
        <taxon>Balneolaceae</taxon>
        <taxon>Gracilimonas</taxon>
    </lineage>
</organism>
<name>A0A521B055_9BACT</name>
<dbReference type="EMBL" id="FXTP01000001">
    <property type="protein sequence ID" value="SMO40477.1"/>
    <property type="molecule type" value="Genomic_DNA"/>
</dbReference>
<dbReference type="Proteomes" id="UP000317557">
    <property type="component" value="Unassembled WGS sequence"/>
</dbReference>
<dbReference type="RefSeq" id="WP_142452978.1">
    <property type="nucleotide sequence ID" value="NZ_FXTP01000001.1"/>
</dbReference>
<reference evidence="1 2" key="1">
    <citation type="submission" date="2017-05" db="EMBL/GenBank/DDBJ databases">
        <authorList>
            <person name="Varghese N."/>
            <person name="Submissions S."/>
        </authorList>
    </citation>
    <scope>NUCLEOTIDE SEQUENCE [LARGE SCALE GENOMIC DNA]</scope>
    <source>
        <strain evidence="1 2">DSM 21985</strain>
    </source>
</reference>
<keyword evidence="2" id="KW-1185">Reference proteome</keyword>